<reference evidence="1" key="6">
    <citation type="journal article" date="2017" name="Nat. Commun.">
        <title>Evolutionary dynamics and genomic features of the Elizabethkingia anophelis 2015 to 2016 Wisconsin outbreak strain.</title>
        <authorList>
            <person name="Perrin A."/>
            <person name="Larsonneur E."/>
            <person name="Nicholson A.C."/>
            <person name="Edwards D.J."/>
            <person name="Gundlach K.M."/>
            <person name="Whitney A.M."/>
            <person name="Gulvik C.A."/>
            <person name="Bell M.E."/>
            <person name="Rendueles O."/>
            <person name="Cury J."/>
            <person name="Hugon P."/>
            <person name="Clermont D."/>
            <person name="Enouf V."/>
            <person name="Loparev V."/>
            <person name="Juieng P."/>
            <person name="Monson T."/>
            <person name="Warshauer D."/>
            <person name="Elbadawi L.I."/>
            <person name="Walters M.S."/>
            <person name="Crist M.B."/>
            <person name="Noble-Wang J."/>
            <person name="Borlaug G."/>
            <person name="Rocha E.P.C."/>
            <person name="Criscuolo A."/>
            <person name="Touchon M."/>
            <person name="Davis J.P."/>
            <person name="Holt K.E."/>
            <person name="McQuiston J.R."/>
            <person name="Brisse S."/>
        </authorList>
    </citation>
    <scope>NUCLEOTIDE SEQUENCE</scope>
</reference>
<name>A0A455ZF64_9FLAO</name>
<accession>A0A455ZF64</accession>
<reference evidence="1" key="1">
    <citation type="journal article" date="2014" name="Genome Biol. Evol.">
        <title>Comparative genomic analysis of malaria mosquito vector-associated novel pathogen Elizabethkingia anophelis.</title>
        <authorList>
            <person name="Teo J."/>
            <person name="Tan S.Y."/>
            <person name="Liu Y."/>
            <person name="Tay M."/>
            <person name="Ding Y."/>
            <person name="Li Y."/>
            <person name="Kjelleberg S."/>
            <person name="Givskov M."/>
            <person name="Lin R.T."/>
            <person name="Yang L."/>
        </authorList>
    </citation>
    <scope>NUCLEOTIDE SEQUENCE</scope>
</reference>
<protein>
    <submittedName>
        <fullName evidence="1">Uncharacterized protein</fullName>
    </submittedName>
</protein>
<reference evidence="1" key="4">
    <citation type="journal article" date="2016" name="Sci. Rep.">
        <title>Genomic epidemiology and global diversity of the emerging bacterial pathogen Elizabethkingia anophelis.</title>
        <authorList>
            <person name="Breurec S."/>
            <person name="Criscuolo A."/>
            <person name="Diancourt L."/>
            <person name="Rendueles O."/>
            <person name="Vandenbogaert M."/>
            <person name="Passet V."/>
            <person name="Caro V."/>
            <person name="Rocha E.P."/>
            <person name="Touchon M."/>
            <person name="Brisse S."/>
        </authorList>
    </citation>
    <scope>NUCLEOTIDE SEQUENCE</scope>
</reference>
<reference evidence="1" key="7">
    <citation type="journal article" date="2017" name="Sci. Rep.">
        <title>Genomic features, phylogenetic relationships, and comparative genomics of Elizabethkingia anophelis strain EM361-97 isolated in Taiwan.</title>
        <authorList>
            <person name="Lin J.N."/>
            <person name="Lai C.H."/>
            <person name="Yang C.H."/>
            <person name="Huang Y.H."/>
            <person name="Lin H.H."/>
        </authorList>
    </citation>
    <scope>NUCLEOTIDE SEQUENCE</scope>
</reference>
<reference evidence="1" key="3">
    <citation type="journal article" date="2016" name="Genome Announc.">
        <title>Complete Genome Sequences of Four Strains from the 2015-2016 Elizabethkingia anophelis Outbreak.</title>
        <authorList>
            <person name="Nicholson A.C."/>
            <person name="Whitney A.M."/>
            <person name="Emery B.D."/>
            <person name="Bell M.E."/>
            <person name="Gartin J.T."/>
            <person name="Humrighouse B.W."/>
            <person name="Loparev V.N."/>
            <person name="Batra D."/>
            <person name="Sheth M."/>
            <person name="Rowe L.A."/>
            <person name="Juieng P."/>
            <person name="Knipe K."/>
            <person name="Gulvik C."/>
            <person name="McQuiston J.R."/>
        </authorList>
    </citation>
    <scope>NUCLEOTIDE SEQUENCE</scope>
</reference>
<organism evidence="1">
    <name type="scientific">Elizabethkingia anophelis</name>
    <dbReference type="NCBI Taxonomy" id="1117645"/>
    <lineage>
        <taxon>Bacteria</taxon>
        <taxon>Pseudomonadati</taxon>
        <taxon>Bacteroidota</taxon>
        <taxon>Flavobacteriia</taxon>
        <taxon>Flavobacteriales</taxon>
        <taxon>Weeksellaceae</taxon>
        <taxon>Elizabethkingia</taxon>
    </lineage>
</organism>
<reference evidence="1" key="8">
    <citation type="journal article" date="2018" name="J. ISSAAS">
        <title>In Silico Identification of Three Types of Integrative and Conjugative Elements (ICEs) in Elizabethkingia anophelis Strains Isolated from Around the World.</title>
        <authorList>
            <person name="Xu J."/>
            <person name="Pei D."/>
            <person name="Nicholson A."/>
            <person name="Lan Y."/>
            <person name="Xia Q."/>
        </authorList>
    </citation>
    <scope>NUCLEOTIDE SEQUENCE</scope>
</reference>
<reference evidence="1" key="5">
    <citation type="journal article" date="2017" name="Genome Announc.">
        <title>Complete Circularized Genome Sequences of Four Strains of Elizabethkingia anophelis, Including Two Novel Strains Isolated from Wild-Caught Anopheles sinensis.</title>
        <authorList>
            <person name="Pei D."/>
            <person name="Nicholson A.C."/>
            <person name="Jiang J."/>
            <person name="Chen H."/>
            <person name="Whitney A.M."/>
            <person name="Villarma A."/>
            <person name="Bell M."/>
            <person name="Humrighouse B."/>
            <person name="Rowe L.A."/>
            <person name="Sheth M."/>
            <person name="Batra D."/>
            <person name="Juieng P."/>
            <person name="Loparev V.N."/>
            <person name="McQuiston J.R."/>
            <person name="Lan Y."/>
            <person name="Ma Y."/>
            <person name="Xu J."/>
        </authorList>
    </citation>
    <scope>NUCLEOTIDE SEQUENCE</scope>
</reference>
<reference evidence="1" key="2">
    <citation type="journal article" date="2014" name="PLoS ONE">
        <title>Insights from the genome annotation of Elizabethkingia anophelis from the malaria vector Anopheles gambiae.</title>
        <authorList>
            <person name="Kukutla P."/>
            <person name="Lindberg B.G."/>
            <person name="Pei D."/>
            <person name="Rayl M."/>
            <person name="Yu W."/>
            <person name="Steritz M."/>
            <person name="Faye I."/>
            <person name="Xu J."/>
        </authorList>
    </citation>
    <scope>NUCLEOTIDE SEQUENCE</scope>
</reference>
<dbReference type="EMBL" id="BK010605">
    <property type="protein sequence ID" value="DAC75428.1"/>
    <property type="molecule type" value="Genomic_DNA"/>
</dbReference>
<evidence type="ECO:0000313" key="1">
    <source>
        <dbReference type="EMBL" id="DAC75428.1"/>
    </source>
</evidence>
<gene>
    <name evidence="1" type="primary">ICEEaII(12)_NUHP1_45494_45745</name>
</gene>
<proteinExistence type="predicted"/>
<dbReference type="AlphaFoldDB" id="A0A455ZF64"/>
<sequence>MWKEKKFKSRHKKWDNEYPMQILHNHFGKIRQINSSGTTICQNDCTAFSRKKAVPTGGRGCLFAARFSLSAKSVWVASESPSD</sequence>